<feature type="transmembrane region" description="Helical" evidence="15">
    <location>
        <begin position="332"/>
        <end position="352"/>
    </location>
</feature>
<evidence type="ECO:0000256" key="10">
    <source>
        <dbReference type="ARBA" id="ARBA00022840"/>
    </source>
</evidence>
<protein>
    <recommendedName>
        <fullName evidence="14">Activator 1 subunit 5</fullName>
    </recommendedName>
</protein>
<dbReference type="GO" id="GO:0016887">
    <property type="term" value="F:ATP hydrolysis activity"/>
    <property type="evidence" value="ECO:0007669"/>
    <property type="project" value="InterPro"/>
</dbReference>
<comment type="subcellular location">
    <subcellularLocation>
        <location evidence="2">Cell membrane</location>
        <topology evidence="2">Multi-pass membrane protein</topology>
    </subcellularLocation>
    <subcellularLocation>
        <location evidence="1">Nucleus</location>
    </subcellularLocation>
</comment>
<feature type="transmembrane region" description="Helical" evidence="15">
    <location>
        <begin position="1093"/>
        <end position="1119"/>
    </location>
</feature>
<evidence type="ECO:0000256" key="4">
    <source>
        <dbReference type="ARBA" id="ARBA00022448"/>
    </source>
</evidence>
<evidence type="ECO:0000256" key="9">
    <source>
        <dbReference type="ARBA" id="ARBA00022741"/>
    </source>
</evidence>
<dbReference type="Gene3D" id="1.20.1250.20">
    <property type="entry name" value="MFS general substrate transporter like domains"/>
    <property type="match status" value="2"/>
</dbReference>
<evidence type="ECO:0000256" key="8">
    <source>
        <dbReference type="ARBA" id="ARBA00022705"/>
    </source>
</evidence>
<dbReference type="InterPro" id="IPR050549">
    <property type="entry name" value="MFS_Trehalose_Transporter"/>
</dbReference>
<feature type="transmembrane region" description="Helical" evidence="15">
    <location>
        <begin position="1061"/>
        <end position="1081"/>
    </location>
</feature>
<dbReference type="InterPro" id="IPR027417">
    <property type="entry name" value="P-loop_NTPase"/>
</dbReference>
<keyword evidence="12 15" id="KW-0472">Membrane</keyword>
<evidence type="ECO:0000313" key="18">
    <source>
        <dbReference type="Proteomes" id="UP000092461"/>
    </source>
</evidence>
<evidence type="ECO:0000256" key="7">
    <source>
        <dbReference type="ARBA" id="ARBA00022692"/>
    </source>
</evidence>
<feature type="transmembrane region" description="Helical" evidence="15">
    <location>
        <begin position="886"/>
        <end position="904"/>
    </location>
</feature>
<proteinExistence type="inferred from homology"/>
<dbReference type="EnsemblMetazoa" id="LLOJ001727-RA">
    <property type="protein sequence ID" value="LLOJ001727-PA"/>
    <property type="gene ID" value="LLOJ001727"/>
</dbReference>
<feature type="transmembrane region" description="Helical" evidence="15">
    <location>
        <begin position="1131"/>
        <end position="1151"/>
    </location>
</feature>
<evidence type="ECO:0000256" key="6">
    <source>
        <dbReference type="ARBA" id="ARBA00022597"/>
    </source>
</evidence>
<dbReference type="InterPro" id="IPR003593">
    <property type="entry name" value="AAA+_ATPase"/>
</dbReference>
<dbReference type="PANTHER" id="PTHR48021:SF33">
    <property type="entry name" value="AT22075P-RELATED"/>
    <property type="match status" value="1"/>
</dbReference>
<dbReference type="Gene3D" id="1.10.8.60">
    <property type="match status" value="1"/>
</dbReference>
<feature type="transmembrane region" description="Helical" evidence="15">
    <location>
        <begin position="22"/>
        <end position="44"/>
    </location>
</feature>
<dbReference type="EMBL" id="AJWK01005837">
    <property type="status" value="NOT_ANNOTATED_CDS"/>
    <property type="molecule type" value="Genomic_DNA"/>
</dbReference>
<dbReference type="FunFam" id="1.20.1250.20:FF:000218">
    <property type="entry name" value="facilitated trehalose transporter Tret1"/>
    <property type="match status" value="2"/>
</dbReference>
<dbReference type="Gene3D" id="3.40.50.300">
    <property type="entry name" value="P-loop containing nucleotide triphosphate hydrolases"/>
    <property type="match status" value="1"/>
</dbReference>
<feature type="domain" description="Major facilitator superfamily (MFS) profile" evidence="16">
    <location>
        <begin position="753"/>
        <end position="1185"/>
    </location>
</feature>
<keyword evidence="8" id="KW-0235">DNA replication</keyword>
<keyword evidence="18" id="KW-1185">Reference proteome</keyword>
<keyword evidence="9" id="KW-0547">Nucleotide-binding</keyword>
<dbReference type="FunFam" id="1.10.8.60:FF:000028">
    <property type="entry name" value="Replication factor C subunit 5"/>
    <property type="match status" value="1"/>
</dbReference>
<dbReference type="VEuPathDB" id="VectorBase:LLONM1_000078"/>
<feature type="transmembrane region" description="Helical" evidence="15">
    <location>
        <begin position="303"/>
        <end position="325"/>
    </location>
</feature>
<dbReference type="Pfam" id="PF00004">
    <property type="entry name" value="AAA"/>
    <property type="match status" value="1"/>
</dbReference>
<evidence type="ECO:0000259" key="16">
    <source>
        <dbReference type="PROSITE" id="PS50850"/>
    </source>
</evidence>
<dbReference type="InterPro" id="IPR020846">
    <property type="entry name" value="MFS_dom"/>
</dbReference>
<dbReference type="InterPro" id="IPR003959">
    <property type="entry name" value="ATPase_AAA_core"/>
</dbReference>
<feature type="transmembrane region" description="Helical" evidence="15">
    <location>
        <begin position="402"/>
        <end position="421"/>
    </location>
</feature>
<dbReference type="EMBL" id="AJWK01005838">
    <property type="status" value="NOT_ANNOTATED_CDS"/>
    <property type="molecule type" value="Genomic_DNA"/>
</dbReference>
<dbReference type="GO" id="GO:0003677">
    <property type="term" value="F:DNA binding"/>
    <property type="evidence" value="ECO:0007669"/>
    <property type="project" value="InterPro"/>
</dbReference>
<dbReference type="Proteomes" id="UP000092461">
    <property type="component" value="Unassembled WGS sequence"/>
</dbReference>
<dbReference type="GO" id="GO:0005634">
    <property type="term" value="C:nucleus"/>
    <property type="evidence" value="ECO:0007669"/>
    <property type="project" value="UniProtKB-SubCell"/>
</dbReference>
<dbReference type="CDD" id="cd18140">
    <property type="entry name" value="HLD_clamp_RFC"/>
    <property type="match status" value="1"/>
</dbReference>
<dbReference type="GO" id="GO:0006260">
    <property type="term" value="P:DNA replication"/>
    <property type="evidence" value="ECO:0007669"/>
    <property type="project" value="UniProtKB-KW"/>
</dbReference>
<dbReference type="FunFam" id="3.40.50.300:FF:000129">
    <property type="entry name" value="Replication factor C subunit 5"/>
    <property type="match status" value="1"/>
</dbReference>
<keyword evidence="10" id="KW-0067">ATP-binding</keyword>
<feature type="transmembrane region" description="Helical" evidence="15">
    <location>
        <begin position="998"/>
        <end position="1020"/>
    </location>
</feature>
<keyword evidence="5" id="KW-1003">Cell membrane</keyword>
<dbReference type="InterPro" id="IPR036259">
    <property type="entry name" value="MFS_trans_sf"/>
</dbReference>
<dbReference type="Pfam" id="PF00083">
    <property type="entry name" value="Sugar_tr"/>
    <property type="match status" value="2"/>
</dbReference>
<feature type="transmembrane region" description="Helical" evidence="15">
    <location>
        <begin position="1032"/>
        <end position="1054"/>
    </location>
</feature>
<feature type="domain" description="Major facilitator superfamily (MFS) profile" evidence="16">
    <location>
        <begin position="27"/>
        <end position="461"/>
    </location>
</feature>
<dbReference type="SMART" id="SM00382">
    <property type="entry name" value="AAA"/>
    <property type="match status" value="1"/>
</dbReference>
<dbReference type="CDD" id="cd00009">
    <property type="entry name" value="AAA"/>
    <property type="match status" value="1"/>
</dbReference>
<dbReference type="AlphaFoldDB" id="A0A1B0CBU8"/>
<evidence type="ECO:0000256" key="5">
    <source>
        <dbReference type="ARBA" id="ARBA00022475"/>
    </source>
</evidence>
<evidence type="ECO:0000256" key="3">
    <source>
        <dbReference type="ARBA" id="ARBA00005378"/>
    </source>
</evidence>
<dbReference type="InterPro" id="IPR008921">
    <property type="entry name" value="DNA_pol3_clamp-load_cplx_C"/>
</dbReference>
<dbReference type="InterPro" id="IPR047854">
    <property type="entry name" value="RFC_lid"/>
</dbReference>
<dbReference type="VEuPathDB" id="VectorBase:LLONM1_008155"/>
<dbReference type="InterPro" id="IPR013748">
    <property type="entry name" value="Rep_factorC_C"/>
</dbReference>
<evidence type="ECO:0000256" key="15">
    <source>
        <dbReference type="SAM" id="Phobius"/>
    </source>
</evidence>
<feature type="transmembrane region" description="Helical" evidence="15">
    <location>
        <begin position="157"/>
        <end position="175"/>
    </location>
</feature>
<keyword evidence="7 15" id="KW-0812">Transmembrane</keyword>
<feature type="transmembrane region" description="Helical" evidence="15">
    <location>
        <begin position="181"/>
        <end position="201"/>
    </location>
</feature>
<evidence type="ECO:0000256" key="2">
    <source>
        <dbReference type="ARBA" id="ARBA00004651"/>
    </source>
</evidence>
<dbReference type="SUPFAM" id="SSF48019">
    <property type="entry name" value="post-AAA+ oligomerization domain-like"/>
    <property type="match status" value="1"/>
</dbReference>
<keyword evidence="13" id="KW-0539">Nucleus</keyword>
<feature type="transmembrane region" description="Helical" evidence="15">
    <location>
        <begin position="269"/>
        <end position="291"/>
    </location>
</feature>
<feature type="transmembrane region" description="Helical" evidence="15">
    <location>
        <begin position="910"/>
        <end position="930"/>
    </location>
</feature>
<dbReference type="SUPFAM" id="SSF103473">
    <property type="entry name" value="MFS general substrate transporter"/>
    <property type="match status" value="2"/>
</dbReference>
<sequence>FVKANVSARLTWNDCVVDSGKLVQFLGAICANFGGIVYGLMVGWPSATMPILSSTDSPLPSGPLTKKEVSWVISIMMLGGMLGTIIFGWMANHFGRKWPLIVGMLPQVVAQSLIATAQNTSFLYTARFLSGVSGGALLVLVSIYVNEISENSIRGTLGSILGIFYGFGVIIAYIICAYMPFYSVPYVGLGILALFLLFIIFPESPQYLLLKQKDAEAEKSLKFFRGSSRGDQVKLEFESLKSSIDAASTKSNNITLQDFKPATTRKALLVSYIILSGRNLSGVFVLMNYTVDIFQQAGTGIDAHISAIIVGTIQLAGTVVSAYYTDKSGRRILLISSLIGLGLCLTAIGIYFRLNEQGYNLSSVFWLPIASLSGIMFLGGPVQNIPVYVLSELLPTKIRGPVATVYMASVWPVTFLILQFYTPLADLLGIYGYLIKSVFIMVENKKLKTLPWVEKYRPSTLDELISHEEIISTISKFIDEGQLPHLLFYGPPGTGKTTTILACIRELYNPGEFNSMVLQLNASDDRGINIVRGQILTFASNRTIFSGGVKLIILDEADAMTNDAQNALRRIIEKYTDNVRFCIICNYLSKIIPALQSRCTRFRFAPLLPKQILPRLEYVIQEENVLATEDGKQALITLSGGDMRKVLNVLQSTWMAFKNVTEVNVYSCVGHPQKEDVKNIMNWLLNAETFEETVDQIKNLKTVKGLALQDIITEVHSYLHRMELPPRVLCLILIKLAEIEERLAAGCNENPQLFVKANVSARLTWNDCVVDSMAIGNNANPIVNRFTPSLGSIDEKEVSWAISIMMLGGMLGTIIFGLMANHFGRKWPLVVGMLPQVVAQSLIATAQNTSYLYTARFLSGVSGGALLVLVSIYVNEISENSIRGTLGSILGIFYGFGVIIAYIICAYMPFYSVPYVGLGILALFLLFIIFPESPQYLLLKQKDAEAEKSLKFFRGSSRGDQVKLEFESLKSSIDAASTKSNNITLQDFKPATTRKALLVSYIILSGRNLSGVFVLMNYTVDIFQQAGTGIDAHISAIIVGTIQLAGTVVSAYYTDKSGRRILLISSLIGLGLCLTAIGIYFRLNEQGYNLSSVFWLPIASLSGIMFLGGPVQNIPVYVLSELLPTKIRGPVATVYMASVWPVTFLILQFYTPLADLLGIYGCMWIFAGWCFFEAVFAYFMLPETKGRNPEEIVKALEGKI</sequence>
<dbReference type="FunFam" id="1.20.272.10:FF:000004">
    <property type="entry name" value="Replication factor C subunit 5"/>
    <property type="match status" value="1"/>
</dbReference>
<evidence type="ECO:0000256" key="12">
    <source>
        <dbReference type="ARBA" id="ARBA00023136"/>
    </source>
</evidence>
<dbReference type="Pfam" id="PF08542">
    <property type="entry name" value="Rep_fac_C"/>
    <property type="match status" value="1"/>
</dbReference>
<reference evidence="17" key="1">
    <citation type="submission" date="2020-05" db="UniProtKB">
        <authorList>
            <consortium name="EnsemblMetazoa"/>
        </authorList>
    </citation>
    <scope>IDENTIFICATION</scope>
    <source>
        <strain evidence="17">Jacobina</strain>
    </source>
</reference>
<keyword evidence="4" id="KW-0813">Transport</keyword>
<dbReference type="InterPro" id="IPR005829">
    <property type="entry name" value="Sugar_transporter_CS"/>
</dbReference>
<name>A0A1B0CBU8_LUTLO</name>
<evidence type="ECO:0000256" key="11">
    <source>
        <dbReference type="ARBA" id="ARBA00022989"/>
    </source>
</evidence>
<dbReference type="GO" id="GO:0005524">
    <property type="term" value="F:ATP binding"/>
    <property type="evidence" value="ECO:0007669"/>
    <property type="project" value="UniProtKB-KW"/>
</dbReference>
<dbReference type="PANTHER" id="PTHR48021">
    <property type="match status" value="1"/>
</dbReference>
<dbReference type="NCBIfam" id="NF001679">
    <property type="entry name" value="PRK00440.1"/>
    <property type="match status" value="1"/>
</dbReference>
<dbReference type="GO" id="GO:0022857">
    <property type="term" value="F:transmembrane transporter activity"/>
    <property type="evidence" value="ECO:0007669"/>
    <property type="project" value="InterPro"/>
</dbReference>
<dbReference type="GO" id="GO:0005886">
    <property type="term" value="C:plasma membrane"/>
    <property type="evidence" value="ECO:0007669"/>
    <property type="project" value="UniProtKB-SubCell"/>
</dbReference>
<feature type="transmembrane region" description="Helical" evidence="15">
    <location>
        <begin position="798"/>
        <end position="820"/>
    </location>
</feature>
<keyword evidence="6" id="KW-0762">Sugar transport</keyword>
<feature type="transmembrane region" description="Helical" evidence="15">
    <location>
        <begin position="827"/>
        <end position="847"/>
    </location>
</feature>
<feature type="transmembrane region" description="Helical" evidence="15">
    <location>
        <begin position="853"/>
        <end position="874"/>
    </location>
</feature>
<dbReference type="VEuPathDB" id="VectorBase:LLOJ001727"/>
<organism evidence="17 18">
    <name type="scientific">Lutzomyia longipalpis</name>
    <name type="common">Sand fly</name>
    <dbReference type="NCBI Taxonomy" id="7200"/>
    <lineage>
        <taxon>Eukaryota</taxon>
        <taxon>Metazoa</taxon>
        <taxon>Ecdysozoa</taxon>
        <taxon>Arthropoda</taxon>
        <taxon>Hexapoda</taxon>
        <taxon>Insecta</taxon>
        <taxon>Pterygota</taxon>
        <taxon>Neoptera</taxon>
        <taxon>Endopterygota</taxon>
        <taxon>Diptera</taxon>
        <taxon>Nematocera</taxon>
        <taxon>Psychodoidea</taxon>
        <taxon>Psychodidae</taxon>
        <taxon>Lutzomyia</taxon>
        <taxon>Lutzomyia</taxon>
    </lineage>
</organism>
<evidence type="ECO:0000313" key="17">
    <source>
        <dbReference type="EnsemblMetazoa" id="LLOJ001727-PA"/>
    </source>
</evidence>
<dbReference type="InterPro" id="IPR005828">
    <property type="entry name" value="MFS_sugar_transport-like"/>
</dbReference>
<feature type="transmembrane region" description="Helical" evidence="15">
    <location>
        <begin position="69"/>
        <end position="91"/>
    </location>
</feature>
<feature type="transmembrane region" description="Helical" evidence="15">
    <location>
        <begin position="364"/>
        <end position="390"/>
    </location>
</feature>
<comment type="similarity">
    <text evidence="3">Belongs to the activator 1 small subunits family.</text>
</comment>
<feature type="transmembrane region" description="Helical" evidence="15">
    <location>
        <begin position="1157"/>
        <end position="1181"/>
    </location>
</feature>
<accession>A0A1B0CBU8</accession>
<evidence type="ECO:0000256" key="13">
    <source>
        <dbReference type="ARBA" id="ARBA00023242"/>
    </source>
</evidence>
<dbReference type="PROSITE" id="PS00217">
    <property type="entry name" value="SUGAR_TRANSPORT_2"/>
    <property type="match status" value="2"/>
</dbReference>
<evidence type="ECO:0000256" key="14">
    <source>
        <dbReference type="ARBA" id="ARBA00080380"/>
    </source>
</evidence>
<feature type="transmembrane region" description="Helical" evidence="15">
    <location>
        <begin position="124"/>
        <end position="145"/>
    </location>
</feature>
<evidence type="ECO:0000256" key="1">
    <source>
        <dbReference type="ARBA" id="ARBA00004123"/>
    </source>
</evidence>
<dbReference type="PROSITE" id="PS50850">
    <property type="entry name" value="MFS"/>
    <property type="match status" value="2"/>
</dbReference>
<feature type="transmembrane region" description="Helical" evidence="15">
    <location>
        <begin position="98"/>
        <end position="118"/>
    </location>
</feature>
<keyword evidence="11 15" id="KW-1133">Transmembrane helix</keyword>
<dbReference type="Gene3D" id="1.20.272.10">
    <property type="match status" value="1"/>
</dbReference>
<dbReference type="SUPFAM" id="SSF52540">
    <property type="entry name" value="P-loop containing nucleoside triphosphate hydrolases"/>
    <property type="match status" value="1"/>
</dbReference>